<dbReference type="Gene3D" id="3.30.1490.190">
    <property type="match status" value="1"/>
</dbReference>
<dbReference type="CDD" id="cd07153">
    <property type="entry name" value="Fur_like"/>
    <property type="match status" value="1"/>
</dbReference>
<dbReference type="PANTHER" id="PTHR33202">
    <property type="entry name" value="ZINC UPTAKE REGULATION PROTEIN"/>
    <property type="match status" value="1"/>
</dbReference>
<evidence type="ECO:0000256" key="3">
    <source>
        <dbReference type="ARBA" id="ARBA00022833"/>
    </source>
</evidence>
<keyword evidence="2" id="KW-0678">Repressor</keyword>
<evidence type="ECO:0000256" key="1">
    <source>
        <dbReference type="ARBA" id="ARBA00007957"/>
    </source>
</evidence>
<dbReference type="EMBL" id="JAEEAQ010000454">
    <property type="protein sequence ID" value="MBI0317676.1"/>
    <property type="molecule type" value="Genomic_DNA"/>
</dbReference>
<sequence>MVRAVGCRSCIGPRTSAVSQWTRLSRSLSGRDEPPERQQAAGGDLRAPAGPGPAEREANGVSRHSALTYDNAKKAPEPRELLRRHGLRCTPGRLRVLALLAASERHLSSSEACEQLTRSGKAVHHTTVYRTLEALTAVGLTHAVHGPGATRYGITGEPHHHTVCQQCGHIAALASRHLTEAVGRIEELTGLRPDSSGSLLVFGRCSGCSG</sequence>
<dbReference type="Pfam" id="PF01475">
    <property type="entry name" value="FUR"/>
    <property type="match status" value="1"/>
</dbReference>
<comment type="similarity">
    <text evidence="1">Belongs to the Fur family.</text>
</comment>
<dbReference type="PANTHER" id="PTHR33202:SF7">
    <property type="entry name" value="FERRIC UPTAKE REGULATION PROTEIN"/>
    <property type="match status" value="1"/>
</dbReference>
<dbReference type="InterPro" id="IPR043135">
    <property type="entry name" value="Fur_C"/>
</dbReference>
<name>A0ABS0RJU7_9ACTN</name>
<evidence type="ECO:0000313" key="9">
    <source>
        <dbReference type="Proteomes" id="UP000638849"/>
    </source>
</evidence>
<evidence type="ECO:0000256" key="7">
    <source>
        <dbReference type="SAM" id="MobiDB-lite"/>
    </source>
</evidence>
<keyword evidence="5" id="KW-0238">DNA-binding</keyword>
<evidence type="ECO:0000256" key="6">
    <source>
        <dbReference type="ARBA" id="ARBA00023163"/>
    </source>
</evidence>
<dbReference type="Proteomes" id="UP000638849">
    <property type="component" value="Unassembled WGS sequence"/>
</dbReference>
<keyword evidence="3" id="KW-0862">Zinc</keyword>
<keyword evidence="9" id="KW-1185">Reference proteome</keyword>
<dbReference type="InterPro" id="IPR036390">
    <property type="entry name" value="WH_DNA-bd_sf"/>
</dbReference>
<keyword evidence="6" id="KW-0804">Transcription</keyword>
<dbReference type="SUPFAM" id="SSF46785">
    <property type="entry name" value="Winged helix' DNA-binding domain"/>
    <property type="match status" value="1"/>
</dbReference>
<evidence type="ECO:0000256" key="5">
    <source>
        <dbReference type="ARBA" id="ARBA00023125"/>
    </source>
</evidence>
<dbReference type="Gene3D" id="1.10.10.10">
    <property type="entry name" value="Winged helix-like DNA-binding domain superfamily/Winged helix DNA-binding domain"/>
    <property type="match status" value="1"/>
</dbReference>
<dbReference type="InterPro" id="IPR002481">
    <property type="entry name" value="FUR"/>
</dbReference>
<organism evidence="8 9">
    <name type="scientific">Streptomyces javensis</name>
    <dbReference type="NCBI Taxonomy" id="114698"/>
    <lineage>
        <taxon>Bacteria</taxon>
        <taxon>Bacillati</taxon>
        <taxon>Actinomycetota</taxon>
        <taxon>Actinomycetes</taxon>
        <taxon>Kitasatosporales</taxon>
        <taxon>Streptomycetaceae</taxon>
        <taxon>Streptomyces</taxon>
        <taxon>Streptomyces violaceusniger group</taxon>
    </lineage>
</organism>
<proteinExistence type="inferred from homology"/>
<keyword evidence="4" id="KW-0805">Transcription regulation</keyword>
<reference evidence="8 9" key="1">
    <citation type="submission" date="2020-12" db="EMBL/GenBank/DDBJ databases">
        <authorList>
            <person name="Kusuma A.B."/>
            <person name="Nouioui I."/>
            <person name="Goodfellow M."/>
        </authorList>
    </citation>
    <scope>NUCLEOTIDE SEQUENCE [LARGE SCALE GENOMIC DNA]</scope>
    <source>
        <strain evidence="8 9">DSM 41764</strain>
    </source>
</reference>
<evidence type="ECO:0000313" key="8">
    <source>
        <dbReference type="EMBL" id="MBI0317676.1"/>
    </source>
</evidence>
<protein>
    <submittedName>
        <fullName evidence="8">Transcriptional repressor</fullName>
    </submittedName>
</protein>
<comment type="caution">
    <text evidence="8">The sequence shown here is derived from an EMBL/GenBank/DDBJ whole genome shotgun (WGS) entry which is preliminary data.</text>
</comment>
<accession>A0ABS0RJU7</accession>
<evidence type="ECO:0000256" key="2">
    <source>
        <dbReference type="ARBA" id="ARBA00022491"/>
    </source>
</evidence>
<gene>
    <name evidence="8" type="ORF">JBF12_32830</name>
</gene>
<dbReference type="InterPro" id="IPR036388">
    <property type="entry name" value="WH-like_DNA-bd_sf"/>
</dbReference>
<evidence type="ECO:0000256" key="4">
    <source>
        <dbReference type="ARBA" id="ARBA00023015"/>
    </source>
</evidence>
<feature type="region of interest" description="Disordered" evidence="7">
    <location>
        <begin position="24"/>
        <end position="76"/>
    </location>
</feature>